<dbReference type="GO" id="GO:0045505">
    <property type="term" value="F:dynein intermediate chain binding"/>
    <property type="evidence" value="ECO:0007669"/>
    <property type="project" value="TreeGrafter"/>
</dbReference>
<evidence type="ECO:0000313" key="2">
    <source>
        <dbReference type="Proteomes" id="UP000192223"/>
    </source>
</evidence>
<dbReference type="STRING" id="224129.A0A1W4XE02"/>
<dbReference type="PANTHER" id="PTHR21255:SF65">
    <property type="entry name" value="TCTEX1 DOMAIN-CONTAINING PROTEIN 2"/>
    <property type="match status" value="1"/>
</dbReference>
<proteinExistence type="inferred from homology"/>
<dbReference type="GeneID" id="108740666"/>
<dbReference type="OrthoDB" id="10248487at2759"/>
<accession>A0A1W4XE02</accession>
<dbReference type="InterPro" id="IPR005334">
    <property type="entry name" value="Tctex-1-like"/>
</dbReference>
<gene>
    <name evidence="3" type="primary">LOC108740666</name>
</gene>
<dbReference type="GO" id="GO:0005868">
    <property type="term" value="C:cytoplasmic dynein complex"/>
    <property type="evidence" value="ECO:0007669"/>
    <property type="project" value="TreeGrafter"/>
</dbReference>
<dbReference type="GO" id="GO:0005737">
    <property type="term" value="C:cytoplasm"/>
    <property type="evidence" value="ECO:0007669"/>
    <property type="project" value="TreeGrafter"/>
</dbReference>
<name>A0A1W4XE02_AGRPL</name>
<dbReference type="RefSeq" id="XP_018330570.1">
    <property type="nucleotide sequence ID" value="XM_018475068.1"/>
</dbReference>
<dbReference type="InterPro" id="IPR038586">
    <property type="entry name" value="Tctex-1-like_sf"/>
</dbReference>
<dbReference type="PANTHER" id="PTHR21255">
    <property type="entry name" value="T-COMPLEX-ASSOCIATED-TESTIS-EXPRESSED 1/ DYNEIN LIGHT CHAIN"/>
    <property type="match status" value="1"/>
</dbReference>
<dbReference type="InParanoid" id="A0A1W4XE02"/>
<dbReference type="KEGG" id="apln:108740666"/>
<evidence type="ECO:0000313" key="3">
    <source>
        <dbReference type="RefSeq" id="XP_018330570.1"/>
    </source>
</evidence>
<sequence length="128" mass="14961">MSNVSSPKRSVTLMNTYQLEPKKKFSSDQVQKIIRVFLEDAIDNLTYDPVKCAKLCQTLSEMIKDKVKEQQYDRYKIVAVVTIGEKRSQDVLSILGFLWDPQRDSYALYTEENMFVYIVGMCFGIYYE</sequence>
<protein>
    <submittedName>
        <fullName evidence="3">Tctex1 domain-containing protein 1</fullName>
    </submittedName>
</protein>
<dbReference type="AlphaFoldDB" id="A0A1W4XE02"/>
<dbReference type="Gene3D" id="3.30.1140.40">
    <property type="entry name" value="Tctex-1"/>
    <property type="match status" value="1"/>
</dbReference>
<dbReference type="CDD" id="cd21451">
    <property type="entry name" value="DLC-like_TCTEX1D"/>
    <property type="match status" value="1"/>
</dbReference>
<reference evidence="3" key="1">
    <citation type="submission" date="2025-08" db="UniProtKB">
        <authorList>
            <consortium name="RefSeq"/>
        </authorList>
    </citation>
    <scope>IDENTIFICATION</scope>
    <source>
        <tissue evidence="3">Entire body</tissue>
    </source>
</reference>
<keyword evidence="2" id="KW-1185">Reference proteome</keyword>
<evidence type="ECO:0000256" key="1">
    <source>
        <dbReference type="ARBA" id="ARBA00005361"/>
    </source>
</evidence>
<dbReference type="Proteomes" id="UP000192223">
    <property type="component" value="Unplaced"/>
</dbReference>
<organism evidence="2 3">
    <name type="scientific">Agrilus planipennis</name>
    <name type="common">Emerald ash borer</name>
    <name type="synonym">Agrilus marcopoli</name>
    <dbReference type="NCBI Taxonomy" id="224129"/>
    <lineage>
        <taxon>Eukaryota</taxon>
        <taxon>Metazoa</taxon>
        <taxon>Ecdysozoa</taxon>
        <taxon>Arthropoda</taxon>
        <taxon>Hexapoda</taxon>
        <taxon>Insecta</taxon>
        <taxon>Pterygota</taxon>
        <taxon>Neoptera</taxon>
        <taxon>Endopterygota</taxon>
        <taxon>Coleoptera</taxon>
        <taxon>Polyphaga</taxon>
        <taxon>Elateriformia</taxon>
        <taxon>Buprestoidea</taxon>
        <taxon>Buprestidae</taxon>
        <taxon>Agrilinae</taxon>
        <taxon>Agrilus</taxon>
    </lineage>
</organism>
<dbReference type="Pfam" id="PF03645">
    <property type="entry name" value="Tctex-1"/>
    <property type="match status" value="1"/>
</dbReference>
<dbReference type="GO" id="GO:0007018">
    <property type="term" value="P:microtubule-based movement"/>
    <property type="evidence" value="ECO:0007669"/>
    <property type="project" value="TreeGrafter"/>
</dbReference>
<comment type="similarity">
    <text evidence="1">Belongs to the dynein light chain Tctex-type family.</text>
</comment>